<feature type="transmembrane region" description="Helical" evidence="8">
    <location>
        <begin position="158"/>
        <end position="175"/>
    </location>
</feature>
<feature type="transmembrane region" description="Helical" evidence="8">
    <location>
        <begin position="366"/>
        <end position="385"/>
    </location>
</feature>
<evidence type="ECO:0000256" key="5">
    <source>
        <dbReference type="ARBA" id="ARBA00022989"/>
    </source>
</evidence>
<dbReference type="Pfam" id="PF13440">
    <property type="entry name" value="Polysacc_synt_3"/>
    <property type="match status" value="1"/>
</dbReference>
<keyword evidence="4 8" id="KW-0812">Transmembrane</keyword>
<dbReference type="PANTHER" id="PTHR30250:SF10">
    <property type="entry name" value="LIPOPOLYSACCHARIDE BIOSYNTHESIS PROTEIN WZXC"/>
    <property type="match status" value="1"/>
</dbReference>
<feature type="transmembrane region" description="Helical" evidence="8">
    <location>
        <begin position="263"/>
        <end position="288"/>
    </location>
</feature>
<feature type="transmembrane region" description="Helical" evidence="8">
    <location>
        <begin position="424"/>
        <end position="447"/>
    </location>
</feature>
<dbReference type="CDD" id="cd13127">
    <property type="entry name" value="MATE_tuaB_like"/>
    <property type="match status" value="1"/>
</dbReference>
<evidence type="ECO:0000256" key="1">
    <source>
        <dbReference type="ARBA" id="ARBA00004651"/>
    </source>
</evidence>
<keyword evidence="10" id="KW-1185">Reference proteome</keyword>
<keyword evidence="6 8" id="KW-0472">Membrane</keyword>
<reference evidence="9 10" key="1">
    <citation type="submission" date="2018-09" db="EMBL/GenBank/DDBJ databases">
        <title>Isolation, diversity and antifungal activity of actinobacteria from wheat.</title>
        <authorList>
            <person name="Han C."/>
        </authorList>
    </citation>
    <scope>NUCLEOTIDE SEQUENCE [LARGE SCALE GENOMIC DNA]</scope>
    <source>
        <strain evidence="9 10">NEAU-YY265</strain>
    </source>
</reference>
<dbReference type="OrthoDB" id="9770347at2"/>
<dbReference type="Proteomes" id="UP000284057">
    <property type="component" value="Unassembled WGS sequence"/>
</dbReference>
<sequence length="556" mass="58863">MTAETIERQAPGRHAAGRRPARRPPARRSADGALAARYEARRAKPRRHSRLRSAAIWSYSLTIGKMAITTGLSLALAAMLGPRAFGVIAMALVFTNFIEMLQQQGMMPAIIARKTLSDLHADTAFWLVLGAGVVCTGLGLLVAPWWAALNGLPELTPVIQVLALSVPLSSSVVVHEAILRRHLDFRKLAVRSWSSVLAGGVAGIVAAVAGWGVWALVTQQVVTTVTTVMVLWRVSHWRPRLRFNTGAAKDLWHYSVRSSASSLGLFLGGRLDVILAGALFGPVLVGLYRMGQRLTSMVVDVTARSMQAVSLPGLSALQDDQDAFNARLLRMQRVTAALALPVLGIVTGVAPAVQQLLGDEWAGTTQAIRILAVSQALSALTLLLGPALQARGKPGTLAVVLWIWSGLGAAALLTAAALDDTALSRLAVLCWAIVAASAGAAILLLAVASRTFDIRIAKFFMIFLPAVVAGLAAAGVASALTWWLATSPLVAAVLGGLLGAMVSLAMLAGLDPVVRTILRPLLQVTSLQRFGVHVSLGTVTRRSRAQETAQSRTRRD</sequence>
<feature type="transmembrane region" description="Helical" evidence="8">
    <location>
        <begin position="489"/>
        <end position="510"/>
    </location>
</feature>
<dbReference type="AlphaFoldDB" id="A0A418KS61"/>
<keyword evidence="3" id="KW-1003">Cell membrane</keyword>
<proteinExistence type="inferred from homology"/>
<accession>A0A418KS61</accession>
<dbReference type="PANTHER" id="PTHR30250">
    <property type="entry name" value="PST FAMILY PREDICTED COLANIC ACID TRANSPORTER"/>
    <property type="match status" value="1"/>
</dbReference>
<evidence type="ECO:0000256" key="8">
    <source>
        <dbReference type="SAM" id="Phobius"/>
    </source>
</evidence>
<feature type="region of interest" description="Disordered" evidence="7">
    <location>
        <begin position="1"/>
        <end position="33"/>
    </location>
</feature>
<gene>
    <name evidence="9" type="ORF">DY240_11210</name>
</gene>
<evidence type="ECO:0000256" key="6">
    <source>
        <dbReference type="ARBA" id="ARBA00023136"/>
    </source>
</evidence>
<comment type="similarity">
    <text evidence="2">Belongs to the polysaccharide synthase family.</text>
</comment>
<evidence type="ECO:0000256" key="4">
    <source>
        <dbReference type="ARBA" id="ARBA00022692"/>
    </source>
</evidence>
<organism evidence="9 10">
    <name type="scientific">Jiangella rhizosphaerae</name>
    <dbReference type="NCBI Taxonomy" id="2293569"/>
    <lineage>
        <taxon>Bacteria</taxon>
        <taxon>Bacillati</taxon>
        <taxon>Actinomycetota</taxon>
        <taxon>Actinomycetes</taxon>
        <taxon>Jiangellales</taxon>
        <taxon>Jiangellaceae</taxon>
        <taxon>Jiangella</taxon>
    </lineage>
</organism>
<feature type="transmembrane region" description="Helical" evidence="8">
    <location>
        <begin position="459"/>
        <end position="483"/>
    </location>
</feature>
<feature type="transmembrane region" description="Helical" evidence="8">
    <location>
        <begin position="123"/>
        <end position="146"/>
    </location>
</feature>
<evidence type="ECO:0000313" key="10">
    <source>
        <dbReference type="Proteomes" id="UP000284057"/>
    </source>
</evidence>
<evidence type="ECO:0000256" key="7">
    <source>
        <dbReference type="SAM" id="MobiDB-lite"/>
    </source>
</evidence>
<comment type="subcellular location">
    <subcellularLocation>
        <location evidence="1">Cell membrane</location>
        <topology evidence="1">Multi-pass membrane protein</topology>
    </subcellularLocation>
</comment>
<feature type="transmembrane region" description="Helical" evidence="8">
    <location>
        <begin position="84"/>
        <end position="102"/>
    </location>
</feature>
<evidence type="ECO:0000256" key="3">
    <source>
        <dbReference type="ARBA" id="ARBA00022475"/>
    </source>
</evidence>
<feature type="transmembrane region" description="Helical" evidence="8">
    <location>
        <begin position="397"/>
        <end position="418"/>
    </location>
</feature>
<dbReference type="RefSeq" id="WP_119659983.1">
    <property type="nucleotide sequence ID" value="NZ_QUAL01000103.1"/>
</dbReference>
<dbReference type="InterPro" id="IPR050833">
    <property type="entry name" value="Poly_Biosynth_Transport"/>
</dbReference>
<feature type="transmembrane region" description="Helical" evidence="8">
    <location>
        <begin position="54"/>
        <end position="78"/>
    </location>
</feature>
<protein>
    <submittedName>
        <fullName evidence="9">Lipopolysaccharide biosynthesis protein</fullName>
    </submittedName>
</protein>
<feature type="transmembrane region" description="Helical" evidence="8">
    <location>
        <begin position="334"/>
        <end position="354"/>
    </location>
</feature>
<dbReference type="GO" id="GO:0005886">
    <property type="term" value="C:plasma membrane"/>
    <property type="evidence" value="ECO:0007669"/>
    <property type="project" value="UniProtKB-SubCell"/>
</dbReference>
<name>A0A418KS61_9ACTN</name>
<evidence type="ECO:0000256" key="2">
    <source>
        <dbReference type="ARBA" id="ARBA00007430"/>
    </source>
</evidence>
<dbReference type="EMBL" id="QUAL01000103">
    <property type="protein sequence ID" value="RIQ25255.1"/>
    <property type="molecule type" value="Genomic_DNA"/>
</dbReference>
<feature type="compositionally biased region" description="Basic residues" evidence="7">
    <location>
        <begin position="15"/>
        <end position="26"/>
    </location>
</feature>
<feature type="transmembrane region" description="Helical" evidence="8">
    <location>
        <begin position="196"/>
        <end position="217"/>
    </location>
</feature>
<evidence type="ECO:0000313" key="9">
    <source>
        <dbReference type="EMBL" id="RIQ25255.1"/>
    </source>
</evidence>
<keyword evidence="5 8" id="KW-1133">Transmembrane helix</keyword>
<comment type="caution">
    <text evidence="9">The sequence shown here is derived from an EMBL/GenBank/DDBJ whole genome shotgun (WGS) entry which is preliminary data.</text>
</comment>